<dbReference type="RefSeq" id="WP_215668830.1">
    <property type="nucleotide sequence ID" value="NZ_JAFJYC010000001.1"/>
</dbReference>
<accession>A0ABS5YAM1</accession>
<gene>
    <name evidence="1" type="ORF">JZM24_04930</name>
</gene>
<evidence type="ECO:0000313" key="2">
    <source>
        <dbReference type="Proteomes" id="UP000811282"/>
    </source>
</evidence>
<comment type="caution">
    <text evidence="1">The sequence shown here is derived from an EMBL/GenBank/DDBJ whole genome shotgun (WGS) entry which is preliminary data.</text>
</comment>
<evidence type="ECO:0000313" key="1">
    <source>
        <dbReference type="EMBL" id="MBT9431654.1"/>
    </source>
</evidence>
<name>A0ABS5YAM1_9GAMM</name>
<proteinExistence type="predicted"/>
<dbReference type="NCBIfam" id="NF033650">
    <property type="entry name" value="ANR_neg_reg"/>
    <property type="match status" value="1"/>
</dbReference>
<organism evidence="1 2">
    <name type="scientific">Candidatus Sodalis endolongispinus</name>
    <dbReference type="NCBI Taxonomy" id="2812662"/>
    <lineage>
        <taxon>Bacteria</taxon>
        <taxon>Pseudomonadati</taxon>
        <taxon>Pseudomonadota</taxon>
        <taxon>Gammaproteobacteria</taxon>
        <taxon>Enterobacterales</taxon>
        <taxon>Bruguierivoracaceae</taxon>
        <taxon>Sodalis</taxon>
    </lineage>
</organism>
<dbReference type="InterPro" id="IPR047666">
    <property type="entry name" value="ANR_neg_reg"/>
</dbReference>
<sequence>MLFKYHDSPLYYRAAREAASIEQGKEYDRAAKVWAKANRASRNPLNQDWSEKRADFCAAQYLRDESQRRFEQARAKRSGVDDGIPA</sequence>
<dbReference type="EMBL" id="JAFJYC010000001">
    <property type="protein sequence ID" value="MBT9431654.1"/>
    <property type="molecule type" value="Genomic_DNA"/>
</dbReference>
<keyword evidence="2" id="KW-1185">Reference proteome</keyword>
<reference evidence="1 2" key="1">
    <citation type="journal article" date="2021" name="Genome Biol. Evol.">
        <title>The evolution of interdependence in a four-way mealybug symbiosis.</title>
        <authorList>
            <person name="Garber A.I."/>
            <person name="Kupper M."/>
            <person name="Laetsch D.R."/>
            <person name="Weldon S.R."/>
            <person name="Ladinsky M.S."/>
            <person name="Bjorkman P.J."/>
            <person name="McCutcheon J.P."/>
        </authorList>
    </citation>
    <scope>NUCLEOTIDE SEQUENCE [LARGE SCALE GENOMIC DNA]</scope>
    <source>
        <strain evidence="1">SOD</strain>
    </source>
</reference>
<protein>
    <submittedName>
        <fullName evidence="1">ANR family transcriptional regulator</fullName>
    </submittedName>
</protein>
<dbReference type="Proteomes" id="UP000811282">
    <property type="component" value="Unassembled WGS sequence"/>
</dbReference>